<dbReference type="EMBL" id="JALJOV010002173">
    <property type="protein sequence ID" value="KAK9833375.1"/>
    <property type="molecule type" value="Genomic_DNA"/>
</dbReference>
<dbReference type="InterPro" id="IPR036918">
    <property type="entry name" value="Pyrv_Knase_C_sf"/>
</dbReference>
<name>A0AAW1RIR4_9CHLO</name>
<dbReference type="GO" id="GO:0000287">
    <property type="term" value="F:magnesium ion binding"/>
    <property type="evidence" value="ECO:0007669"/>
    <property type="project" value="InterPro"/>
</dbReference>
<proteinExistence type="predicted"/>
<reference evidence="2 3" key="1">
    <citation type="journal article" date="2024" name="Nat. Commun.">
        <title>Phylogenomics reveals the evolutionary origins of lichenization in chlorophyte algae.</title>
        <authorList>
            <person name="Puginier C."/>
            <person name="Libourel C."/>
            <person name="Otte J."/>
            <person name="Skaloud P."/>
            <person name="Haon M."/>
            <person name="Grisel S."/>
            <person name="Petersen M."/>
            <person name="Berrin J.G."/>
            <person name="Delaux P.M."/>
            <person name="Dal Grande F."/>
            <person name="Keller J."/>
        </authorList>
    </citation>
    <scope>NUCLEOTIDE SEQUENCE [LARGE SCALE GENOMIC DNA]</scope>
    <source>
        <strain evidence="2 3">SAG 2523</strain>
    </source>
</reference>
<dbReference type="AlphaFoldDB" id="A0AAW1RIR4"/>
<dbReference type="Pfam" id="PF02887">
    <property type="entry name" value="PK_C"/>
    <property type="match status" value="1"/>
</dbReference>
<dbReference type="GO" id="GO:0004743">
    <property type="term" value="F:pyruvate kinase activity"/>
    <property type="evidence" value="ECO:0007669"/>
    <property type="project" value="InterPro"/>
</dbReference>
<dbReference type="GO" id="GO:0030955">
    <property type="term" value="F:potassium ion binding"/>
    <property type="evidence" value="ECO:0007669"/>
    <property type="project" value="InterPro"/>
</dbReference>
<protein>
    <recommendedName>
        <fullName evidence="1">Pyruvate kinase C-terminal domain-containing protein</fullName>
    </recommendedName>
</protein>
<dbReference type="InterPro" id="IPR001697">
    <property type="entry name" value="Pyr_Knase"/>
</dbReference>
<organism evidence="2 3">
    <name type="scientific">Apatococcus fuscideae</name>
    <dbReference type="NCBI Taxonomy" id="2026836"/>
    <lineage>
        <taxon>Eukaryota</taxon>
        <taxon>Viridiplantae</taxon>
        <taxon>Chlorophyta</taxon>
        <taxon>core chlorophytes</taxon>
        <taxon>Trebouxiophyceae</taxon>
        <taxon>Chlorellales</taxon>
        <taxon>Chlorellaceae</taxon>
        <taxon>Apatococcus</taxon>
    </lineage>
</organism>
<feature type="domain" description="Pyruvate kinase C-terminal" evidence="1">
    <location>
        <begin position="3"/>
        <end position="97"/>
    </location>
</feature>
<dbReference type="Proteomes" id="UP001485043">
    <property type="component" value="Unassembled WGS sequence"/>
</dbReference>
<sequence length="128" mass="14371">MFAYHATTMANTVKSCLLVFSRKGNMPALMSHYRPDFPIYTFTEDVHVQRRMAMYHGVTALQIDFKPDAESTFDAAIEELKARGFLRGGQLVAIVQSGRDPIWRAASTHAIQVKRVPDDPVVQSSIDD</sequence>
<dbReference type="PANTHER" id="PTHR11817">
    <property type="entry name" value="PYRUVATE KINASE"/>
    <property type="match status" value="1"/>
</dbReference>
<dbReference type="InterPro" id="IPR015795">
    <property type="entry name" value="Pyrv_Knase_C"/>
</dbReference>
<evidence type="ECO:0000259" key="1">
    <source>
        <dbReference type="Pfam" id="PF02887"/>
    </source>
</evidence>
<gene>
    <name evidence="2" type="ORF">WJX84_000952</name>
</gene>
<dbReference type="Gene3D" id="3.40.1380.20">
    <property type="entry name" value="Pyruvate kinase, C-terminal domain"/>
    <property type="match status" value="1"/>
</dbReference>
<dbReference type="SUPFAM" id="SSF52935">
    <property type="entry name" value="PK C-terminal domain-like"/>
    <property type="match status" value="1"/>
</dbReference>
<evidence type="ECO:0000313" key="2">
    <source>
        <dbReference type="EMBL" id="KAK9833375.1"/>
    </source>
</evidence>
<accession>A0AAW1RIR4</accession>
<comment type="caution">
    <text evidence="2">The sequence shown here is derived from an EMBL/GenBank/DDBJ whole genome shotgun (WGS) entry which is preliminary data.</text>
</comment>
<evidence type="ECO:0000313" key="3">
    <source>
        <dbReference type="Proteomes" id="UP001485043"/>
    </source>
</evidence>
<keyword evidence="3" id="KW-1185">Reference proteome</keyword>